<evidence type="ECO:0000313" key="2">
    <source>
        <dbReference type="Proteomes" id="UP001226574"/>
    </source>
</evidence>
<dbReference type="EMBL" id="JAVIFY010000020">
    <property type="protein sequence ID" value="MDQ9093791.1"/>
    <property type="molecule type" value="Genomic_DNA"/>
</dbReference>
<protein>
    <submittedName>
        <fullName evidence="1">Uncharacterized protein</fullName>
    </submittedName>
</protein>
<proteinExistence type="predicted"/>
<reference evidence="1 2" key="1">
    <citation type="submission" date="2023-08" db="EMBL/GenBank/DDBJ databases">
        <title>Pseudoalteromonas haloplanktis LL1 genome.</title>
        <authorList>
            <person name="Wu S."/>
        </authorList>
    </citation>
    <scope>NUCLEOTIDE SEQUENCE [LARGE SCALE GENOMIC DNA]</scope>
    <source>
        <strain evidence="1 2">LL1</strain>
    </source>
</reference>
<keyword evidence="2" id="KW-1185">Reference proteome</keyword>
<dbReference type="Proteomes" id="UP001226574">
    <property type="component" value="Unassembled WGS sequence"/>
</dbReference>
<accession>A0ABU1BH83</accession>
<dbReference type="RefSeq" id="WP_309039707.1">
    <property type="nucleotide sequence ID" value="NZ_JAVIFY010000020.1"/>
</dbReference>
<comment type="caution">
    <text evidence="1">The sequence shown here is derived from an EMBL/GenBank/DDBJ whole genome shotgun (WGS) entry which is preliminary data.</text>
</comment>
<sequence>MFNKERKKLNSTTLISGSLGIALTLFAPSILAQEVKQAIDANQETPKARDARVKEREAEFEVIEVQ</sequence>
<organism evidence="1 2">
    <name type="scientific">Pseudoalteromonas haloplanktis</name>
    <name type="common">Alteromonas haloplanktis</name>
    <dbReference type="NCBI Taxonomy" id="228"/>
    <lineage>
        <taxon>Bacteria</taxon>
        <taxon>Pseudomonadati</taxon>
        <taxon>Pseudomonadota</taxon>
        <taxon>Gammaproteobacteria</taxon>
        <taxon>Alteromonadales</taxon>
        <taxon>Pseudoalteromonadaceae</taxon>
        <taxon>Pseudoalteromonas</taxon>
    </lineage>
</organism>
<gene>
    <name evidence="1" type="ORF">RC083_19645</name>
</gene>
<name>A0ABU1BH83_PSEHA</name>
<feature type="non-terminal residue" evidence="1">
    <location>
        <position position="66"/>
    </location>
</feature>
<evidence type="ECO:0000313" key="1">
    <source>
        <dbReference type="EMBL" id="MDQ9093791.1"/>
    </source>
</evidence>